<organism evidence="8 9">
    <name type="scientific">Acacia crassicarpa</name>
    <name type="common">northern wattle</name>
    <dbReference type="NCBI Taxonomy" id="499986"/>
    <lineage>
        <taxon>Eukaryota</taxon>
        <taxon>Viridiplantae</taxon>
        <taxon>Streptophyta</taxon>
        <taxon>Embryophyta</taxon>
        <taxon>Tracheophyta</taxon>
        <taxon>Spermatophyta</taxon>
        <taxon>Magnoliopsida</taxon>
        <taxon>eudicotyledons</taxon>
        <taxon>Gunneridae</taxon>
        <taxon>Pentapetalae</taxon>
        <taxon>rosids</taxon>
        <taxon>fabids</taxon>
        <taxon>Fabales</taxon>
        <taxon>Fabaceae</taxon>
        <taxon>Caesalpinioideae</taxon>
        <taxon>mimosoid clade</taxon>
        <taxon>Acacieae</taxon>
        <taxon>Acacia</taxon>
    </lineage>
</organism>
<dbReference type="InterPro" id="IPR011009">
    <property type="entry name" value="Kinase-like_dom_sf"/>
</dbReference>
<evidence type="ECO:0000313" key="8">
    <source>
        <dbReference type="EMBL" id="KAK4271060.1"/>
    </source>
</evidence>
<proteinExistence type="inferred from homology"/>
<keyword evidence="1" id="KW-0808">Transferase</keyword>
<evidence type="ECO:0000256" key="2">
    <source>
        <dbReference type="ARBA" id="ARBA00022741"/>
    </source>
</evidence>
<sequence length="373" mass="41348">MAGVSTSVSPKRGEWVKGTLVGSGSFGTVHLAMSKSTGRLFVVKSTHTRAEFAALENEVEILKNLEPSPYIVRYLGSERDADDLKVLMEYMAGGSLADITEKFGGSLQEDVIRLYTQEILKGLNFLHGNGIVHCDLKCKNVLLGSCGDIKLADFGCARKVEDLKNEGLMKKKKNNKSLECVSGTPLWMAPEVLRNEKLDFAADIWSLGCTVIEMATGRPPWGVSEYDSNPMALLLKISFGDEIPKLPTHFSKEGLDFLRKCFERDSRKRWTCEELLRHPFVSRDYSSVVKTPPQPSSPVKETTYSPVSVLEITGFEDACDEIMDEPESPEGNDFSVIKPFTCCKDGRKGESAIPWHGDECATCSSQNWINVRS</sequence>
<feature type="domain" description="Protein kinase" evidence="7">
    <location>
        <begin position="15"/>
        <end position="281"/>
    </location>
</feature>
<dbReference type="GO" id="GO:0007165">
    <property type="term" value="P:signal transduction"/>
    <property type="evidence" value="ECO:0007669"/>
    <property type="project" value="TreeGrafter"/>
</dbReference>
<evidence type="ECO:0000259" key="7">
    <source>
        <dbReference type="PROSITE" id="PS50011"/>
    </source>
</evidence>
<dbReference type="InterPro" id="IPR052751">
    <property type="entry name" value="Plant_MAPKKK"/>
</dbReference>
<dbReference type="Pfam" id="PF00069">
    <property type="entry name" value="Pkinase"/>
    <property type="match status" value="1"/>
</dbReference>
<keyword evidence="2 5" id="KW-0547">Nucleotide-binding</keyword>
<dbReference type="Gene3D" id="1.10.510.10">
    <property type="entry name" value="Transferase(Phosphotransferase) domain 1"/>
    <property type="match status" value="1"/>
</dbReference>
<comment type="similarity">
    <text evidence="6">Belongs to the protein kinase superfamily.</text>
</comment>
<keyword evidence="3" id="KW-0418">Kinase</keyword>
<name>A0AAE1MNQ1_9FABA</name>
<dbReference type="InterPro" id="IPR008271">
    <property type="entry name" value="Ser/Thr_kinase_AS"/>
</dbReference>
<gene>
    <name evidence="8" type="ORF">QN277_019808</name>
</gene>
<evidence type="ECO:0000256" key="4">
    <source>
        <dbReference type="ARBA" id="ARBA00022840"/>
    </source>
</evidence>
<dbReference type="PROSITE" id="PS00107">
    <property type="entry name" value="PROTEIN_KINASE_ATP"/>
    <property type="match status" value="1"/>
</dbReference>
<dbReference type="SMART" id="SM00220">
    <property type="entry name" value="S_TKc"/>
    <property type="match status" value="1"/>
</dbReference>
<keyword evidence="6" id="KW-0723">Serine/threonine-protein kinase</keyword>
<dbReference type="AlphaFoldDB" id="A0AAE1MNQ1"/>
<evidence type="ECO:0000256" key="1">
    <source>
        <dbReference type="ARBA" id="ARBA00022679"/>
    </source>
</evidence>
<dbReference type="GO" id="GO:0005524">
    <property type="term" value="F:ATP binding"/>
    <property type="evidence" value="ECO:0007669"/>
    <property type="project" value="UniProtKB-UniRule"/>
</dbReference>
<reference evidence="8" key="1">
    <citation type="submission" date="2023-10" db="EMBL/GenBank/DDBJ databases">
        <title>Chromosome-level genome of the transformable northern wattle, Acacia crassicarpa.</title>
        <authorList>
            <person name="Massaro I."/>
            <person name="Sinha N.R."/>
            <person name="Poethig S."/>
            <person name="Leichty A.R."/>
        </authorList>
    </citation>
    <scope>NUCLEOTIDE SEQUENCE</scope>
    <source>
        <strain evidence="8">Acra3RX</strain>
        <tissue evidence="8">Leaf</tissue>
    </source>
</reference>
<dbReference type="GO" id="GO:0004674">
    <property type="term" value="F:protein serine/threonine kinase activity"/>
    <property type="evidence" value="ECO:0007669"/>
    <property type="project" value="UniProtKB-KW"/>
</dbReference>
<evidence type="ECO:0000313" key="9">
    <source>
        <dbReference type="Proteomes" id="UP001293593"/>
    </source>
</evidence>
<evidence type="ECO:0000256" key="5">
    <source>
        <dbReference type="PROSITE-ProRule" id="PRU10141"/>
    </source>
</evidence>
<evidence type="ECO:0000256" key="6">
    <source>
        <dbReference type="RuleBase" id="RU000304"/>
    </source>
</evidence>
<accession>A0AAE1MNQ1</accession>
<dbReference type="InterPro" id="IPR017441">
    <property type="entry name" value="Protein_kinase_ATP_BS"/>
</dbReference>
<feature type="binding site" evidence="5">
    <location>
        <position position="44"/>
    </location>
    <ligand>
        <name>ATP</name>
        <dbReference type="ChEBI" id="CHEBI:30616"/>
    </ligand>
</feature>
<keyword evidence="9" id="KW-1185">Reference proteome</keyword>
<dbReference type="InterPro" id="IPR000719">
    <property type="entry name" value="Prot_kinase_dom"/>
</dbReference>
<dbReference type="PROSITE" id="PS50011">
    <property type="entry name" value="PROTEIN_KINASE_DOM"/>
    <property type="match status" value="1"/>
</dbReference>
<keyword evidence="4 5" id="KW-0067">ATP-binding</keyword>
<dbReference type="PROSITE" id="PS00108">
    <property type="entry name" value="PROTEIN_KINASE_ST"/>
    <property type="match status" value="1"/>
</dbReference>
<dbReference type="SUPFAM" id="SSF56112">
    <property type="entry name" value="Protein kinase-like (PK-like)"/>
    <property type="match status" value="1"/>
</dbReference>
<dbReference type="EMBL" id="JAWXYG010000005">
    <property type="protein sequence ID" value="KAK4271060.1"/>
    <property type="molecule type" value="Genomic_DNA"/>
</dbReference>
<evidence type="ECO:0000256" key="3">
    <source>
        <dbReference type="ARBA" id="ARBA00022777"/>
    </source>
</evidence>
<comment type="caution">
    <text evidence="8">The sequence shown here is derived from an EMBL/GenBank/DDBJ whole genome shotgun (WGS) entry which is preliminary data.</text>
</comment>
<dbReference type="PANTHER" id="PTHR48011:SF5">
    <property type="entry name" value="PROTEIN KINASE DOMAIN-CONTAINING PROTEIN"/>
    <property type="match status" value="1"/>
</dbReference>
<protein>
    <recommendedName>
        <fullName evidence="7">Protein kinase domain-containing protein</fullName>
    </recommendedName>
</protein>
<dbReference type="PANTHER" id="PTHR48011">
    <property type="entry name" value="CCR4-NOT TRANSCRIPTIONAL COMPLEX SUBUNIT CAF120-RELATED"/>
    <property type="match status" value="1"/>
</dbReference>
<dbReference type="CDD" id="cd06606">
    <property type="entry name" value="STKc_MAPKKK"/>
    <property type="match status" value="1"/>
</dbReference>
<dbReference type="Proteomes" id="UP001293593">
    <property type="component" value="Unassembled WGS sequence"/>
</dbReference>